<dbReference type="Gene3D" id="1.20.1250.20">
    <property type="entry name" value="MFS general substrate transporter like domains"/>
    <property type="match status" value="2"/>
</dbReference>
<evidence type="ECO:0000256" key="4">
    <source>
        <dbReference type="SAM" id="Phobius"/>
    </source>
</evidence>
<feature type="transmembrane region" description="Helical" evidence="4">
    <location>
        <begin position="46"/>
        <end position="66"/>
    </location>
</feature>
<sequence>MITSPAATPRELPWRLILLGGLVMAIAIGLRAGLGVVVQPYALFQGWPLATVALAMALHNLLWGLVQPLIGGLADRHGARGVVGAGALAFAAGLAATAWAASPATALAGAGGAVGLGLAAASFPVVLALVGRASPPRRQAQAMGLAIALGSCGQVVVPPVVGWLVERNGVVAALAAMAALALLMAPLAFGLGAGRPGRGGPVAPPPARGALAAAWASPSYRRLVIGFFACGFQLAFISLHLPGHLVLCGQPAAAGGWALAAMGLFNVAGCWLFGQWGGRGSPARLLVLLYLLRALAVAILLLAPLTPASLALFSVLTGLTWLATVPLTSAVIARLFGTGALGLLFGVAFLSHQLGSFAGALAGGWAFDATGSYRAVWAVAAGLGLLAALLHWPIVDTPPAAAPAPA</sequence>
<feature type="transmembrane region" description="Helical" evidence="4">
    <location>
        <begin position="254"/>
        <end position="273"/>
    </location>
</feature>
<dbReference type="Pfam" id="PF07690">
    <property type="entry name" value="MFS_1"/>
    <property type="match status" value="1"/>
</dbReference>
<dbReference type="InterPro" id="IPR036259">
    <property type="entry name" value="MFS_trans_sf"/>
</dbReference>
<reference evidence="7" key="1">
    <citation type="journal article" date="2019" name="Int. J. Syst. Evol. Microbiol.">
        <title>The Global Catalogue of Microorganisms (GCM) 10K type strain sequencing project: providing services to taxonomists for standard genome sequencing and annotation.</title>
        <authorList>
            <consortium name="The Broad Institute Genomics Platform"/>
            <consortium name="The Broad Institute Genome Sequencing Center for Infectious Disease"/>
            <person name="Wu L."/>
            <person name="Ma J."/>
        </authorList>
    </citation>
    <scope>NUCLEOTIDE SEQUENCE [LARGE SCALE GENOMIC DNA]</scope>
    <source>
        <strain evidence="7">KCTC 15012</strain>
    </source>
</reference>
<evidence type="ECO:0000259" key="5">
    <source>
        <dbReference type="PROSITE" id="PS50850"/>
    </source>
</evidence>
<proteinExistence type="predicted"/>
<keyword evidence="1 4" id="KW-0812">Transmembrane</keyword>
<comment type="caution">
    <text evidence="6">The sequence shown here is derived from an EMBL/GenBank/DDBJ whole genome shotgun (WGS) entry which is preliminary data.</text>
</comment>
<dbReference type="InterPro" id="IPR020846">
    <property type="entry name" value="MFS_dom"/>
</dbReference>
<feature type="transmembrane region" description="Helical" evidence="4">
    <location>
        <begin position="285"/>
        <end position="305"/>
    </location>
</feature>
<keyword evidence="2 4" id="KW-1133">Transmembrane helix</keyword>
<dbReference type="Proteomes" id="UP001597296">
    <property type="component" value="Unassembled WGS sequence"/>
</dbReference>
<feature type="transmembrane region" description="Helical" evidence="4">
    <location>
        <begin position="142"/>
        <end position="165"/>
    </location>
</feature>
<feature type="domain" description="Major facilitator superfamily (MFS) profile" evidence="5">
    <location>
        <begin position="13"/>
        <end position="399"/>
    </location>
</feature>
<feature type="transmembrane region" description="Helical" evidence="4">
    <location>
        <begin position="171"/>
        <end position="191"/>
    </location>
</feature>
<evidence type="ECO:0000313" key="6">
    <source>
        <dbReference type="EMBL" id="MFD2232553.1"/>
    </source>
</evidence>
<evidence type="ECO:0000256" key="3">
    <source>
        <dbReference type="ARBA" id="ARBA00023136"/>
    </source>
</evidence>
<dbReference type="EMBL" id="JBHUIY010000002">
    <property type="protein sequence ID" value="MFD2232553.1"/>
    <property type="molecule type" value="Genomic_DNA"/>
</dbReference>
<dbReference type="InterPro" id="IPR050327">
    <property type="entry name" value="Proton-linked_MCT"/>
</dbReference>
<evidence type="ECO:0000313" key="7">
    <source>
        <dbReference type="Proteomes" id="UP001597296"/>
    </source>
</evidence>
<feature type="transmembrane region" description="Helical" evidence="4">
    <location>
        <begin position="223"/>
        <end position="242"/>
    </location>
</feature>
<dbReference type="PANTHER" id="PTHR11360">
    <property type="entry name" value="MONOCARBOXYLATE TRANSPORTER"/>
    <property type="match status" value="1"/>
</dbReference>
<name>A0ABW5C915_9PROT</name>
<dbReference type="RefSeq" id="WP_377313960.1">
    <property type="nucleotide sequence ID" value="NZ_JBHUIY010000002.1"/>
</dbReference>
<dbReference type="InterPro" id="IPR011701">
    <property type="entry name" value="MFS"/>
</dbReference>
<evidence type="ECO:0000256" key="2">
    <source>
        <dbReference type="ARBA" id="ARBA00022989"/>
    </source>
</evidence>
<accession>A0ABW5C915</accession>
<dbReference type="PANTHER" id="PTHR11360:SF284">
    <property type="entry name" value="EG:103B4.3 PROTEIN-RELATED"/>
    <property type="match status" value="1"/>
</dbReference>
<gene>
    <name evidence="6" type="ORF">ACFSNB_01915</name>
</gene>
<feature type="transmembrane region" description="Helical" evidence="4">
    <location>
        <begin position="373"/>
        <end position="392"/>
    </location>
</feature>
<keyword evidence="3 4" id="KW-0472">Membrane</keyword>
<evidence type="ECO:0000256" key="1">
    <source>
        <dbReference type="ARBA" id="ARBA00022692"/>
    </source>
</evidence>
<organism evidence="6 7">
    <name type="scientific">Phaeospirillum tilakii</name>
    <dbReference type="NCBI Taxonomy" id="741673"/>
    <lineage>
        <taxon>Bacteria</taxon>
        <taxon>Pseudomonadati</taxon>
        <taxon>Pseudomonadota</taxon>
        <taxon>Alphaproteobacteria</taxon>
        <taxon>Rhodospirillales</taxon>
        <taxon>Rhodospirillaceae</taxon>
        <taxon>Phaeospirillum</taxon>
    </lineage>
</organism>
<dbReference type="PROSITE" id="PS50850">
    <property type="entry name" value="MFS"/>
    <property type="match status" value="1"/>
</dbReference>
<keyword evidence="7" id="KW-1185">Reference proteome</keyword>
<feature type="transmembrane region" description="Helical" evidence="4">
    <location>
        <begin position="78"/>
        <end position="101"/>
    </location>
</feature>
<feature type="transmembrane region" description="Helical" evidence="4">
    <location>
        <begin position="107"/>
        <end position="130"/>
    </location>
</feature>
<dbReference type="SUPFAM" id="SSF103473">
    <property type="entry name" value="MFS general substrate transporter"/>
    <property type="match status" value="1"/>
</dbReference>
<feature type="transmembrane region" description="Helical" evidence="4">
    <location>
        <begin position="12"/>
        <end position="34"/>
    </location>
</feature>
<protein>
    <submittedName>
        <fullName evidence="6">MFS transporter</fullName>
    </submittedName>
</protein>